<keyword evidence="2 6" id="KW-0378">Hydrolase</keyword>
<dbReference type="GO" id="GO:0008420">
    <property type="term" value="F:RNA polymerase II CTD heptapeptide repeat phosphatase activity"/>
    <property type="evidence" value="ECO:0007669"/>
    <property type="project" value="UniProtKB-UniRule"/>
</dbReference>
<dbReference type="InterPro" id="IPR023214">
    <property type="entry name" value="HAD_sf"/>
</dbReference>
<feature type="compositionally biased region" description="Low complexity" evidence="7">
    <location>
        <begin position="382"/>
        <end position="391"/>
    </location>
</feature>
<evidence type="ECO:0000256" key="4">
    <source>
        <dbReference type="ARBA" id="ARBA00047761"/>
    </source>
</evidence>
<dbReference type="SUPFAM" id="SSF56784">
    <property type="entry name" value="HAD-like"/>
    <property type="match status" value="1"/>
</dbReference>
<dbReference type="InterPro" id="IPR004274">
    <property type="entry name" value="FCP1_dom"/>
</dbReference>
<evidence type="ECO:0000313" key="9">
    <source>
        <dbReference type="EMBL" id="KAK3086847.1"/>
    </source>
</evidence>
<accession>A0AA89BPZ3</accession>
<keyword evidence="3 6" id="KW-0539">Nucleus</keyword>
<organism evidence="9 10">
    <name type="scientific">Pinctada imbricata</name>
    <name type="common">Atlantic pearl-oyster</name>
    <name type="synonym">Pinctada martensii</name>
    <dbReference type="NCBI Taxonomy" id="66713"/>
    <lineage>
        <taxon>Eukaryota</taxon>
        <taxon>Metazoa</taxon>
        <taxon>Spiralia</taxon>
        <taxon>Lophotrochozoa</taxon>
        <taxon>Mollusca</taxon>
        <taxon>Bivalvia</taxon>
        <taxon>Autobranchia</taxon>
        <taxon>Pteriomorphia</taxon>
        <taxon>Pterioida</taxon>
        <taxon>Pterioidea</taxon>
        <taxon>Pteriidae</taxon>
        <taxon>Pinctada</taxon>
    </lineage>
</organism>
<gene>
    <name evidence="9" type="ORF">FSP39_024385</name>
</gene>
<name>A0AA89BPZ3_PINIB</name>
<feature type="region of interest" description="Disordered" evidence="7">
    <location>
        <begin position="317"/>
        <end position="391"/>
    </location>
</feature>
<feature type="compositionally biased region" description="Basic residues" evidence="7">
    <location>
        <begin position="470"/>
        <end position="480"/>
    </location>
</feature>
<dbReference type="Pfam" id="PF03031">
    <property type="entry name" value="NIF"/>
    <property type="match status" value="1"/>
</dbReference>
<evidence type="ECO:0000256" key="7">
    <source>
        <dbReference type="SAM" id="MobiDB-lite"/>
    </source>
</evidence>
<dbReference type="AlphaFoldDB" id="A0AA89BPZ3"/>
<feature type="compositionally biased region" description="Basic and acidic residues" evidence="7">
    <location>
        <begin position="459"/>
        <end position="469"/>
    </location>
</feature>
<feature type="compositionally biased region" description="Basic and acidic residues" evidence="7">
    <location>
        <begin position="370"/>
        <end position="379"/>
    </location>
</feature>
<dbReference type="EC" id="3.1.3.16" evidence="6"/>
<dbReference type="CDD" id="cd07521">
    <property type="entry name" value="HAD_FCP1-like"/>
    <property type="match status" value="1"/>
</dbReference>
<evidence type="ECO:0000256" key="5">
    <source>
        <dbReference type="ARBA" id="ARBA00048336"/>
    </source>
</evidence>
<dbReference type="PANTHER" id="PTHR23081:SF36">
    <property type="entry name" value="RNA POLYMERASE II SUBUNIT A C-TERMINAL DOMAIN PHOSPHATASE"/>
    <property type="match status" value="1"/>
</dbReference>
<dbReference type="PROSITE" id="PS50969">
    <property type="entry name" value="FCP1"/>
    <property type="match status" value="1"/>
</dbReference>
<dbReference type="Gene3D" id="3.40.50.1000">
    <property type="entry name" value="HAD superfamily/HAD-like"/>
    <property type="match status" value="1"/>
</dbReference>
<dbReference type="InterPro" id="IPR011947">
    <property type="entry name" value="FCP1_euk"/>
</dbReference>
<evidence type="ECO:0000256" key="1">
    <source>
        <dbReference type="ARBA" id="ARBA00004123"/>
    </source>
</evidence>
<comment type="catalytic activity">
    <reaction evidence="4 6">
        <text>O-phospho-L-seryl-[protein] + H2O = L-seryl-[protein] + phosphate</text>
        <dbReference type="Rhea" id="RHEA:20629"/>
        <dbReference type="Rhea" id="RHEA-COMP:9863"/>
        <dbReference type="Rhea" id="RHEA-COMP:11604"/>
        <dbReference type="ChEBI" id="CHEBI:15377"/>
        <dbReference type="ChEBI" id="CHEBI:29999"/>
        <dbReference type="ChEBI" id="CHEBI:43474"/>
        <dbReference type="ChEBI" id="CHEBI:83421"/>
        <dbReference type="EC" id="3.1.3.16"/>
    </reaction>
</comment>
<sequence length="480" mass="53093">METSEVEVRAPGDKSIKISRWKVKSGSKVGRGALLALYETAVTKGLKLKSTMVGTVSEVLATDADFIPSGTVLLKMLPCSHPVVMKDMCADCGADLRKDAGVSGTRKEPVSASVAMVHNIPELIISKEQALELGKADEENLLKNRKLVLLVDLDQTLIHTTNDDIPPKLKDVYHFQIRHGNTTPWFHTKLRPGTQAFLEKVSKLYELHICTFGSRMYAHIIANFLDPDGKYFSHRILSRDECFNQNSKTANLKALFPCGDSMVCIIDDREDVWNFSPNLIHVKPYRFFQGTADINAPPGLDKTEHDAEPVKHKVVRTLSRSNSAEDKQSNSDECVKPVINTESEKLDKKADLETRNGEDRQEKSANTNQNEDKSSKSEVSEDSSSNQNNSSINLTEKVLGNTEIHSHDALHDNAGVCRENGNKSSAEQKTCITDNESSVDGEKGSESKIGDSQPIDSANGERSDTDTKVKQSKVWKLKVV</sequence>
<dbReference type="GO" id="GO:0005634">
    <property type="term" value="C:nucleus"/>
    <property type="evidence" value="ECO:0007669"/>
    <property type="project" value="UniProtKB-SubCell"/>
</dbReference>
<feature type="compositionally biased region" description="Basic and acidic residues" evidence="7">
    <location>
        <begin position="342"/>
        <end position="363"/>
    </location>
</feature>
<dbReference type="EMBL" id="VSWD01000012">
    <property type="protein sequence ID" value="KAK3086847.1"/>
    <property type="molecule type" value="Genomic_DNA"/>
</dbReference>
<dbReference type="Proteomes" id="UP001186944">
    <property type="component" value="Unassembled WGS sequence"/>
</dbReference>
<dbReference type="InterPro" id="IPR011053">
    <property type="entry name" value="Single_hybrid_motif"/>
</dbReference>
<dbReference type="FunFam" id="3.40.50.1000:FF:000040">
    <property type="entry name" value="RNA polymerase II subunit A C-terminal domain phosphatase"/>
    <property type="match status" value="1"/>
</dbReference>
<evidence type="ECO:0000256" key="2">
    <source>
        <dbReference type="ARBA" id="ARBA00022801"/>
    </source>
</evidence>
<dbReference type="NCBIfam" id="TIGR02250">
    <property type="entry name" value="FCP1_euk"/>
    <property type="match status" value="1"/>
</dbReference>
<evidence type="ECO:0000256" key="6">
    <source>
        <dbReference type="RuleBase" id="RU366066"/>
    </source>
</evidence>
<evidence type="ECO:0000313" key="10">
    <source>
        <dbReference type="Proteomes" id="UP001186944"/>
    </source>
</evidence>
<feature type="compositionally biased region" description="Basic and acidic residues" evidence="7">
    <location>
        <begin position="440"/>
        <end position="449"/>
    </location>
</feature>
<comment type="function">
    <text evidence="6">This promotes the activity of RNA polymerase II.</text>
</comment>
<reference evidence="9" key="1">
    <citation type="submission" date="2019-08" db="EMBL/GenBank/DDBJ databases">
        <title>The improved chromosome-level genome for the pearl oyster Pinctada fucata martensii using PacBio sequencing and Hi-C.</title>
        <authorList>
            <person name="Zheng Z."/>
        </authorList>
    </citation>
    <scope>NUCLEOTIDE SEQUENCE</scope>
    <source>
        <strain evidence="9">ZZ-2019</strain>
        <tissue evidence="9">Adductor muscle</tissue>
    </source>
</reference>
<keyword evidence="10" id="KW-1185">Reference proteome</keyword>
<evidence type="ECO:0000256" key="3">
    <source>
        <dbReference type="ARBA" id="ARBA00023242"/>
    </source>
</evidence>
<evidence type="ECO:0000259" key="8">
    <source>
        <dbReference type="PROSITE" id="PS50969"/>
    </source>
</evidence>
<dbReference type="InterPro" id="IPR039189">
    <property type="entry name" value="Fcp1"/>
</dbReference>
<dbReference type="Gene3D" id="2.40.50.100">
    <property type="match status" value="1"/>
</dbReference>
<feature type="region of interest" description="Disordered" evidence="7">
    <location>
        <begin position="413"/>
        <end position="480"/>
    </location>
</feature>
<dbReference type="SMART" id="SM00577">
    <property type="entry name" value="CPDc"/>
    <property type="match status" value="1"/>
</dbReference>
<dbReference type="PANTHER" id="PTHR23081">
    <property type="entry name" value="RNA POLYMERASE II CTD PHOSPHATASE"/>
    <property type="match status" value="1"/>
</dbReference>
<dbReference type="InterPro" id="IPR036412">
    <property type="entry name" value="HAD-like_sf"/>
</dbReference>
<feature type="compositionally biased region" description="Basic and acidic residues" evidence="7">
    <location>
        <begin position="323"/>
        <end position="335"/>
    </location>
</feature>
<feature type="domain" description="FCP1 homology" evidence="8">
    <location>
        <begin position="142"/>
        <end position="307"/>
    </location>
</feature>
<comment type="caution">
    <text evidence="9">The sequence shown here is derived from an EMBL/GenBank/DDBJ whole genome shotgun (WGS) entry which is preliminary data.</text>
</comment>
<proteinExistence type="predicted"/>
<feature type="compositionally biased region" description="Polar residues" evidence="7">
    <location>
        <begin position="422"/>
        <end position="438"/>
    </location>
</feature>
<dbReference type="Gene3D" id="1.10.287.10">
    <property type="entry name" value="S15/NS1, RNA-binding"/>
    <property type="match status" value="1"/>
</dbReference>
<protein>
    <recommendedName>
        <fullName evidence="6">RNA polymerase II subunit A C-terminal domain phosphatase</fullName>
        <ecNumber evidence="6">3.1.3.16</ecNumber>
    </recommendedName>
</protein>
<comment type="subcellular location">
    <subcellularLocation>
        <location evidence="1 6">Nucleus</location>
    </subcellularLocation>
</comment>
<comment type="catalytic activity">
    <reaction evidence="5 6">
        <text>O-phospho-L-threonyl-[protein] + H2O = L-threonyl-[protein] + phosphate</text>
        <dbReference type="Rhea" id="RHEA:47004"/>
        <dbReference type="Rhea" id="RHEA-COMP:11060"/>
        <dbReference type="Rhea" id="RHEA-COMP:11605"/>
        <dbReference type="ChEBI" id="CHEBI:15377"/>
        <dbReference type="ChEBI" id="CHEBI:30013"/>
        <dbReference type="ChEBI" id="CHEBI:43474"/>
        <dbReference type="ChEBI" id="CHEBI:61977"/>
        <dbReference type="EC" id="3.1.3.16"/>
    </reaction>
</comment>
<dbReference type="SUPFAM" id="SSF51230">
    <property type="entry name" value="Single hybrid motif"/>
    <property type="match status" value="1"/>
</dbReference>